<organism evidence="5 6">
    <name type="scientific">Occultella gossypii</name>
    <dbReference type="NCBI Taxonomy" id="2800820"/>
    <lineage>
        <taxon>Bacteria</taxon>
        <taxon>Bacillati</taxon>
        <taxon>Actinomycetota</taxon>
        <taxon>Actinomycetes</taxon>
        <taxon>Micrococcales</taxon>
        <taxon>Ruaniaceae</taxon>
        <taxon>Occultella</taxon>
    </lineage>
</organism>
<dbReference type="CDD" id="cd02956">
    <property type="entry name" value="ybbN"/>
    <property type="match status" value="1"/>
</dbReference>
<keyword evidence="2" id="KW-0676">Redox-active center</keyword>
<accession>A0ABS7SHV1</accession>
<dbReference type="PANTHER" id="PTHR45663:SF11">
    <property type="entry name" value="GEO12009P1"/>
    <property type="match status" value="1"/>
</dbReference>
<comment type="similarity">
    <text evidence="1">Belongs to the thioredoxin family.</text>
</comment>
<sequence length="317" mass="32721">MSQPPPSLNLRGAVDLSALSGPPPGQRPAGGTGPAGGVGPAGDAGGGAVVDVTEATFNDVVQQSAQVPVVVALYQPAEANSDELMPVLTELAGSYAGRFLLARVDVTTSPRIAQAFQVQAVPSVLAVMKGQPLPLFQGAYPAEQIRQVLDELLRVAAENGVSGQLDVSSEEPEEAPEPELPPLIQAAYDAIEADDLDGAAAAFEQALKENPADNEAKAGLAQVNLLRRLNGVDAISALTAARDAAPGDLPVQLVAADVEIGAGQLAAGYARVIGVIRVTAGPEREEARLRLLDLFLLAPEDSQELIKARRDLAVALF</sequence>
<dbReference type="PROSITE" id="PS51352">
    <property type="entry name" value="THIOREDOXIN_2"/>
    <property type="match status" value="1"/>
</dbReference>
<dbReference type="InterPro" id="IPR036249">
    <property type="entry name" value="Thioredoxin-like_sf"/>
</dbReference>
<protein>
    <submittedName>
        <fullName evidence="5">Tetratricopeptide repeat protein</fullName>
    </submittedName>
</protein>
<feature type="region of interest" description="Disordered" evidence="3">
    <location>
        <begin position="1"/>
        <end position="43"/>
    </location>
</feature>
<comment type="caution">
    <text evidence="5">The sequence shown here is derived from an EMBL/GenBank/DDBJ whole genome shotgun (WGS) entry which is preliminary data.</text>
</comment>
<dbReference type="Gene3D" id="3.40.30.10">
    <property type="entry name" value="Glutaredoxin"/>
    <property type="match status" value="1"/>
</dbReference>
<evidence type="ECO:0000256" key="1">
    <source>
        <dbReference type="ARBA" id="ARBA00008987"/>
    </source>
</evidence>
<feature type="compositionally biased region" description="Gly residues" evidence="3">
    <location>
        <begin position="28"/>
        <end position="43"/>
    </location>
</feature>
<evidence type="ECO:0000259" key="4">
    <source>
        <dbReference type="PROSITE" id="PS51352"/>
    </source>
</evidence>
<proteinExistence type="inferred from homology"/>
<evidence type="ECO:0000313" key="6">
    <source>
        <dbReference type="Proteomes" id="UP000826651"/>
    </source>
</evidence>
<dbReference type="RefSeq" id="WP_223411510.1">
    <property type="nucleotide sequence ID" value="NZ_JAGSHT010000029.1"/>
</dbReference>
<dbReference type="InterPro" id="IPR011990">
    <property type="entry name" value="TPR-like_helical_dom_sf"/>
</dbReference>
<evidence type="ECO:0000256" key="2">
    <source>
        <dbReference type="ARBA" id="ARBA00023284"/>
    </source>
</evidence>
<dbReference type="Gene3D" id="1.25.40.10">
    <property type="entry name" value="Tetratricopeptide repeat domain"/>
    <property type="match status" value="1"/>
</dbReference>
<dbReference type="Pfam" id="PF00085">
    <property type="entry name" value="Thioredoxin"/>
    <property type="match status" value="1"/>
</dbReference>
<dbReference type="InterPro" id="IPR013766">
    <property type="entry name" value="Thioredoxin_domain"/>
</dbReference>
<dbReference type="Pfam" id="PF14561">
    <property type="entry name" value="TPR_20"/>
    <property type="match status" value="1"/>
</dbReference>
<evidence type="ECO:0000313" key="5">
    <source>
        <dbReference type="EMBL" id="MBZ2199513.1"/>
    </source>
</evidence>
<gene>
    <name evidence="5" type="ORF">KCQ71_25445</name>
</gene>
<dbReference type="Proteomes" id="UP000826651">
    <property type="component" value="Unassembled WGS sequence"/>
</dbReference>
<reference evidence="5 6" key="1">
    <citation type="submission" date="2021-04" db="EMBL/GenBank/DDBJ databases">
        <title>Ruania sp. nov., isolated from sandy soil of mangrove forest.</title>
        <authorList>
            <person name="Ge X."/>
            <person name="Huang R."/>
            <person name="Liu W."/>
        </authorList>
    </citation>
    <scope>NUCLEOTIDE SEQUENCE [LARGE SCALE GENOMIC DNA]</scope>
    <source>
        <strain evidence="5 6">N2-46</strain>
    </source>
</reference>
<dbReference type="PANTHER" id="PTHR45663">
    <property type="entry name" value="GEO12009P1"/>
    <property type="match status" value="1"/>
</dbReference>
<feature type="domain" description="Thioredoxin" evidence="4">
    <location>
        <begin position="27"/>
        <end position="154"/>
    </location>
</feature>
<name>A0ABS7SHV1_9MICO</name>
<dbReference type="EMBL" id="JAGSHT010000029">
    <property type="protein sequence ID" value="MBZ2199513.1"/>
    <property type="molecule type" value="Genomic_DNA"/>
</dbReference>
<keyword evidence="6" id="KW-1185">Reference proteome</keyword>
<dbReference type="SUPFAM" id="SSF52833">
    <property type="entry name" value="Thioredoxin-like"/>
    <property type="match status" value="1"/>
</dbReference>
<evidence type="ECO:0000256" key="3">
    <source>
        <dbReference type="SAM" id="MobiDB-lite"/>
    </source>
</evidence>